<dbReference type="PANTHER" id="PTHR32444:SF118">
    <property type="entry name" value="OS09G0551150 PROTEIN"/>
    <property type="match status" value="1"/>
</dbReference>
<keyword evidence="5" id="KW-1185">Reference proteome</keyword>
<feature type="transmembrane region" description="Helical" evidence="3">
    <location>
        <begin position="74"/>
        <end position="94"/>
    </location>
</feature>
<dbReference type="AlphaFoldDB" id="A0A1R3H3V7"/>
<proteinExistence type="predicted"/>
<comment type="caution">
    <text evidence="4">The sequence shown here is derived from an EMBL/GenBank/DDBJ whole genome shotgun (WGS) entry which is preliminary data.</text>
</comment>
<reference evidence="5" key="1">
    <citation type="submission" date="2013-09" db="EMBL/GenBank/DDBJ databases">
        <title>Corchorus olitorius genome sequencing.</title>
        <authorList>
            <person name="Alam M."/>
            <person name="Haque M.S."/>
            <person name="Islam M.S."/>
            <person name="Emdad E.M."/>
            <person name="Islam M.M."/>
            <person name="Ahmed B."/>
            <person name="Halim A."/>
            <person name="Hossen Q.M.M."/>
            <person name="Hossain M.Z."/>
            <person name="Ahmed R."/>
            <person name="Khan M.M."/>
            <person name="Islam R."/>
            <person name="Rashid M.M."/>
            <person name="Khan S.A."/>
            <person name="Rahman M.S."/>
            <person name="Alam M."/>
            <person name="Yahiya A.S."/>
            <person name="Khan M.S."/>
            <person name="Azam M.S."/>
            <person name="Haque T."/>
            <person name="Lashkar M.Z.H."/>
            <person name="Akhand A.I."/>
            <person name="Morshed G."/>
            <person name="Roy S."/>
            <person name="Uddin K.S."/>
            <person name="Rabeya T."/>
            <person name="Hossain A.S."/>
            <person name="Chowdhury A."/>
            <person name="Snigdha A.R."/>
            <person name="Mortoza M.S."/>
            <person name="Matin S.A."/>
            <person name="Hoque S.M.E."/>
            <person name="Islam M.K."/>
            <person name="Roy D.K."/>
            <person name="Haider R."/>
            <person name="Moosa M.M."/>
            <person name="Elias S.M."/>
            <person name="Hasan A.M."/>
            <person name="Jahan S."/>
            <person name="Shafiuddin M."/>
            <person name="Mahmood N."/>
            <person name="Shommy N.S."/>
        </authorList>
    </citation>
    <scope>NUCLEOTIDE SEQUENCE [LARGE SCALE GENOMIC DNA]</scope>
    <source>
        <strain evidence="5">cv. O-4</strain>
    </source>
</reference>
<keyword evidence="2" id="KW-1015">Disulfide bond</keyword>
<dbReference type="InterPro" id="IPR036426">
    <property type="entry name" value="Bulb-type_lectin_dom_sf"/>
</dbReference>
<accession>A0A1R3H3V7</accession>
<evidence type="ECO:0000256" key="2">
    <source>
        <dbReference type="ARBA" id="ARBA00023157"/>
    </source>
</evidence>
<dbReference type="Proteomes" id="UP000187203">
    <property type="component" value="Unassembled WGS sequence"/>
</dbReference>
<evidence type="ECO:0000313" key="5">
    <source>
        <dbReference type="Proteomes" id="UP000187203"/>
    </source>
</evidence>
<evidence type="ECO:0000313" key="4">
    <source>
        <dbReference type="EMBL" id="OMO64960.1"/>
    </source>
</evidence>
<name>A0A1R3H3V7_9ROSI</name>
<sequence length="131" mass="14675">MKLGWNKKTGLNRHLTSWKSSDDPSPGEYTYGVDPRGLPQLVLRKDSVVQFRSGPWYGTQFSGVPVLQFKEIDVIIMEFVVIMVFVTLTSPPIVNVRMGLSLNHPTIGKFLIGQVDVYGKIGVFAMKEKGF</sequence>
<keyword evidence="1" id="KW-0732">Signal</keyword>
<gene>
    <name evidence="4" type="ORF">COLO4_31657</name>
</gene>
<dbReference type="SUPFAM" id="SSF51110">
    <property type="entry name" value="alpha-D-mannose-specific plant lectins"/>
    <property type="match status" value="1"/>
</dbReference>
<dbReference type="OrthoDB" id="1000473at2759"/>
<organism evidence="4 5">
    <name type="scientific">Corchorus olitorius</name>
    <dbReference type="NCBI Taxonomy" id="93759"/>
    <lineage>
        <taxon>Eukaryota</taxon>
        <taxon>Viridiplantae</taxon>
        <taxon>Streptophyta</taxon>
        <taxon>Embryophyta</taxon>
        <taxon>Tracheophyta</taxon>
        <taxon>Spermatophyta</taxon>
        <taxon>Magnoliopsida</taxon>
        <taxon>eudicotyledons</taxon>
        <taxon>Gunneridae</taxon>
        <taxon>Pentapetalae</taxon>
        <taxon>rosids</taxon>
        <taxon>malvids</taxon>
        <taxon>Malvales</taxon>
        <taxon>Malvaceae</taxon>
        <taxon>Grewioideae</taxon>
        <taxon>Apeibeae</taxon>
        <taxon>Corchorus</taxon>
    </lineage>
</organism>
<evidence type="ECO:0000256" key="3">
    <source>
        <dbReference type="SAM" id="Phobius"/>
    </source>
</evidence>
<protein>
    <submittedName>
        <fullName evidence="4">S-locus-specific glycoprotein S6</fullName>
    </submittedName>
</protein>
<evidence type="ECO:0000256" key="1">
    <source>
        <dbReference type="ARBA" id="ARBA00022729"/>
    </source>
</evidence>
<keyword evidence="3" id="KW-0812">Transmembrane</keyword>
<keyword evidence="3" id="KW-0472">Membrane</keyword>
<dbReference type="STRING" id="93759.A0A1R3H3V7"/>
<keyword evidence="3" id="KW-1133">Transmembrane helix</keyword>
<dbReference type="EMBL" id="AWUE01020865">
    <property type="protein sequence ID" value="OMO64960.1"/>
    <property type="molecule type" value="Genomic_DNA"/>
</dbReference>
<dbReference type="PANTHER" id="PTHR32444">
    <property type="entry name" value="BULB-TYPE LECTIN DOMAIN-CONTAINING PROTEIN"/>
    <property type="match status" value="1"/>
</dbReference>